<sequence length="1002" mass="104977">MRYLTIAVAALGMLSVGDAKRSCRPRPTSTLATPTSTSPAQSTSEIASSSTPGSSGTPESSIPASTPISAESTPGSSIVISSTTPISSETPASSDVLASSTPASTDTPVSSATPVSSGTEVSSTPVSSAASSTVTPVSSETPASSSVESTTPVSSETPASSSVASSTPASSSVESTTPVSSETPASTSAASSTPASSSVESTTPVSSETPASSSAASSTPVSSSAESTTPASSTVESTTPASSTVESTTPASSTAESTTPVSSSVESTTPVSSSVESTTPVSSSVASSTPSSSAVTPSSTPVSSTSLESSTTPVSSTTPLSSSSAPASTTTPSSTPVSSTLPVQTVDSTVLIIAREETEAQQASNGLLAYGISWVNWIVPSGGATLPVLNSTATHANYGAIIVMDAVSYDYGTAGWNSAVTTEQWAQIKSYQADFNIRLVRINEYPGATTGTTAKTGTPTTVSITDLSFFPTANLKANAAVSLTGLYAVPATITDATLTKEVAQFNDGSTAAVINTVDGVEVWAWYMAWDPSWSLTCAYLQHAHIHWMTRGIFQGKRKIHLSTQIDDIQLSTEMYYPATYGDLKISIADLEAHIDWQNNINARMPSGSDYWLELGHNGNGDFIDATGTDASASVCDPNEAVDYDQDVEAPHEWVKPIGTGEDLWPSKWTEYPWTLTCAKRDTFASWFLDANNLNQFGHISHTFSHMNLNNATYADTKREIQFNQAWLKQLGIDKATRYTDNGIIPPAITGLYNGDALQAWVENGVVQVVGDNTRPGTRNTGHPYWPYITSQATNGYAGVTVIPRYSSRIYYNCHTAECTTYEWTVTSSVTGTFDDLLALEKESNVRNLLALQADPYMFHQANMYQEGVASRTIGDQTRKMSLVMIWTEVVTQEFLRLTNWPLKTITQKDLAVYFTDRMALDGCNAKMSYIRSTDGNSIESVVVTADGNTCSVPVPVTIPSGAVTASGGSITVDVVGAEPPIQWVTLSGSPVTLKLSTPVSLI</sequence>
<comment type="caution">
    <text evidence="6">The sequence shown here is derived from an EMBL/GenBank/DDBJ whole genome shotgun (WGS) entry which is preliminary data.</text>
</comment>
<dbReference type="InterPro" id="IPR011330">
    <property type="entry name" value="Glyco_hydro/deAcase_b/a-brl"/>
</dbReference>
<evidence type="ECO:0000259" key="3">
    <source>
        <dbReference type="Pfam" id="PF25115"/>
    </source>
</evidence>
<organism evidence="6 7">
    <name type="scientific">Clonostachys solani</name>
    <dbReference type="NCBI Taxonomy" id="160281"/>
    <lineage>
        <taxon>Eukaryota</taxon>
        <taxon>Fungi</taxon>
        <taxon>Dikarya</taxon>
        <taxon>Ascomycota</taxon>
        <taxon>Pezizomycotina</taxon>
        <taxon>Sordariomycetes</taxon>
        <taxon>Hypocreomycetidae</taxon>
        <taxon>Hypocreales</taxon>
        <taxon>Bionectriaceae</taxon>
        <taxon>Clonostachys</taxon>
    </lineage>
</organism>
<evidence type="ECO:0000313" key="7">
    <source>
        <dbReference type="Proteomes" id="UP000775872"/>
    </source>
</evidence>
<dbReference type="InterPro" id="IPR056827">
    <property type="entry name" value="CBM87_Agd3"/>
</dbReference>
<feature type="compositionally biased region" description="Low complexity" evidence="1">
    <location>
        <begin position="119"/>
        <end position="341"/>
    </location>
</feature>
<keyword evidence="2" id="KW-0732">Signal</keyword>
<dbReference type="PANTHER" id="PTHR31002">
    <property type="entry name" value="SERIPAUPERIN"/>
    <property type="match status" value="1"/>
</dbReference>
<feature type="signal peptide" evidence="2">
    <location>
        <begin position="1"/>
        <end position="19"/>
    </location>
</feature>
<feature type="compositionally biased region" description="Low complexity" evidence="1">
    <location>
        <begin position="25"/>
        <end position="63"/>
    </location>
</feature>
<gene>
    <name evidence="6" type="ORF">CSOL1703_00016968</name>
</gene>
<reference evidence="6 7" key="2">
    <citation type="submission" date="2021-10" db="EMBL/GenBank/DDBJ databases">
        <authorList>
            <person name="Piombo E."/>
        </authorList>
    </citation>
    <scope>NUCLEOTIDE SEQUENCE [LARGE SCALE GENOMIC DNA]</scope>
</reference>
<feature type="domain" description="Agd3 CBM87" evidence="4">
    <location>
        <begin position="346"/>
        <end position="547"/>
    </location>
</feature>
<dbReference type="SUPFAM" id="SSF88713">
    <property type="entry name" value="Glycoside hydrolase/deacetylase"/>
    <property type="match status" value="1"/>
</dbReference>
<dbReference type="Pfam" id="PF25117">
    <property type="entry name" value="Agd3_C"/>
    <property type="match status" value="1"/>
</dbReference>
<dbReference type="InterPro" id="IPR056825">
    <property type="entry name" value="Agd3_C"/>
</dbReference>
<evidence type="ECO:0008006" key="8">
    <source>
        <dbReference type="Google" id="ProtNLM"/>
    </source>
</evidence>
<dbReference type="Proteomes" id="UP000775872">
    <property type="component" value="Unassembled WGS sequence"/>
</dbReference>
<evidence type="ECO:0000259" key="4">
    <source>
        <dbReference type="Pfam" id="PF25116"/>
    </source>
</evidence>
<feature type="domain" description="Agd3 deacetylase" evidence="3">
    <location>
        <begin position="561"/>
        <end position="928"/>
    </location>
</feature>
<keyword evidence="7" id="KW-1185">Reference proteome</keyword>
<feature type="region of interest" description="Disordered" evidence="1">
    <location>
        <begin position="17"/>
        <end position="341"/>
    </location>
</feature>
<dbReference type="AlphaFoldDB" id="A0A9N9ZEY0"/>
<dbReference type="Pfam" id="PF25116">
    <property type="entry name" value="CBM87_Agd3"/>
    <property type="match status" value="1"/>
</dbReference>
<dbReference type="PANTHER" id="PTHR31002:SF34">
    <property type="entry name" value="CELL WALL PROTEIN CWP1-RELATED"/>
    <property type="match status" value="1"/>
</dbReference>
<dbReference type="InterPro" id="IPR050788">
    <property type="entry name" value="Yeast_SRP1/TIP1_CWP"/>
</dbReference>
<feature type="chain" id="PRO_5040344681" description="Extracellular serine-rich protein" evidence="2">
    <location>
        <begin position="20"/>
        <end position="1002"/>
    </location>
</feature>
<name>A0A9N9ZEY0_9HYPO</name>
<evidence type="ECO:0000259" key="5">
    <source>
        <dbReference type="Pfam" id="PF25117"/>
    </source>
</evidence>
<accession>A0A9N9ZEY0</accession>
<proteinExistence type="predicted"/>
<feature type="compositionally biased region" description="Polar residues" evidence="1">
    <location>
        <begin position="96"/>
        <end position="118"/>
    </location>
</feature>
<dbReference type="EMBL" id="CABFOC020000053">
    <property type="protein sequence ID" value="CAH0055065.1"/>
    <property type="molecule type" value="Genomic_DNA"/>
</dbReference>
<evidence type="ECO:0000256" key="2">
    <source>
        <dbReference type="SAM" id="SignalP"/>
    </source>
</evidence>
<feature type="compositionally biased region" description="Low complexity" evidence="1">
    <location>
        <begin position="72"/>
        <end position="94"/>
    </location>
</feature>
<dbReference type="OrthoDB" id="5151256at2759"/>
<dbReference type="InterPro" id="IPR056826">
    <property type="entry name" value="Agd3_CE"/>
</dbReference>
<evidence type="ECO:0000313" key="6">
    <source>
        <dbReference type="EMBL" id="CAH0055065.1"/>
    </source>
</evidence>
<dbReference type="GO" id="GO:0005975">
    <property type="term" value="P:carbohydrate metabolic process"/>
    <property type="evidence" value="ECO:0007669"/>
    <property type="project" value="InterPro"/>
</dbReference>
<feature type="domain" description="Agd3 C-terminal" evidence="5">
    <location>
        <begin position="934"/>
        <end position="999"/>
    </location>
</feature>
<dbReference type="Pfam" id="PF25115">
    <property type="entry name" value="Agd3_CE"/>
    <property type="match status" value="1"/>
</dbReference>
<protein>
    <recommendedName>
        <fullName evidence="8">Extracellular serine-rich protein</fullName>
    </recommendedName>
</protein>
<reference evidence="7" key="1">
    <citation type="submission" date="2019-06" db="EMBL/GenBank/DDBJ databases">
        <authorList>
            <person name="Broberg M."/>
        </authorList>
    </citation>
    <scope>NUCLEOTIDE SEQUENCE [LARGE SCALE GENOMIC DNA]</scope>
</reference>
<evidence type="ECO:0000256" key="1">
    <source>
        <dbReference type="SAM" id="MobiDB-lite"/>
    </source>
</evidence>